<protein>
    <submittedName>
        <fullName evidence="1">CYFA0S14e01145g1_1</fullName>
    </submittedName>
</protein>
<organism evidence="1">
    <name type="scientific">Cyberlindnera fabianii</name>
    <name type="common">Yeast</name>
    <name type="synonym">Hansenula fabianii</name>
    <dbReference type="NCBI Taxonomy" id="36022"/>
    <lineage>
        <taxon>Eukaryota</taxon>
        <taxon>Fungi</taxon>
        <taxon>Dikarya</taxon>
        <taxon>Ascomycota</taxon>
        <taxon>Saccharomycotina</taxon>
        <taxon>Saccharomycetes</taxon>
        <taxon>Phaffomycetales</taxon>
        <taxon>Phaffomycetaceae</taxon>
        <taxon>Cyberlindnera</taxon>
    </lineage>
</organism>
<sequence length="197" mass="22386">MAQTEAIIAYAEPGTRNIRIGRYNPYFMPHEIRKAVAARVIKHRIIFYHIPPRIMEKVYAEQSVLLRKVIETPELVNLSSPGPFIALFWEKITGIKSVSRDDYAYFIEDLLMDGSKVLDTLEQKLEDRATLGGDPSIATAPVFESLGNYLPDPDNLPLFTKIDEWSYVEPSQIQLVQTSPKPATAFHIVKTIFKSSF</sequence>
<dbReference type="VEuPathDB" id="FungiDB:BON22_3983"/>
<dbReference type="Proteomes" id="UP000189513">
    <property type="component" value="Unassembled WGS sequence"/>
</dbReference>
<keyword evidence="3" id="KW-1185">Reference proteome</keyword>
<dbReference type="AlphaFoldDB" id="A0A061B2S0"/>
<evidence type="ECO:0000313" key="2">
    <source>
        <dbReference type="EMBL" id="ONH66225.1"/>
    </source>
</evidence>
<proteinExistence type="predicted"/>
<gene>
    <name evidence="2" type="ORF">BON22_3983</name>
    <name evidence="1" type="ORF">CYFA0S_14e01145g</name>
</gene>
<reference evidence="2" key="3">
    <citation type="submission" date="2017-01" db="EMBL/GenBank/DDBJ databases">
        <authorList>
            <person name="Mah S.A."/>
            <person name="Swanson W.J."/>
            <person name="Moy G.W."/>
            <person name="Vacquier V.D."/>
        </authorList>
    </citation>
    <scope>NUCLEOTIDE SEQUENCE [LARGE SCALE GENOMIC DNA]</scope>
    <source>
        <strain evidence="2">65</strain>
    </source>
</reference>
<accession>A0A061B2S0</accession>
<name>A0A061B2S0_CYBFA</name>
<evidence type="ECO:0000313" key="3">
    <source>
        <dbReference type="Proteomes" id="UP000189513"/>
    </source>
</evidence>
<dbReference type="EMBL" id="MPUK01000008">
    <property type="protein sequence ID" value="ONH66225.1"/>
    <property type="molecule type" value="Genomic_DNA"/>
</dbReference>
<evidence type="ECO:0000313" key="1">
    <source>
        <dbReference type="EMBL" id="CDR44235.1"/>
    </source>
</evidence>
<reference evidence="1" key="1">
    <citation type="journal article" date="2014" name="Genome Announc.">
        <title>Genome sequence of the yeast Cyberlindnera fabianii (Hansenula fabianii).</title>
        <authorList>
            <person name="Freel K.C."/>
            <person name="Sarilar V."/>
            <person name="Neuveglise C."/>
            <person name="Devillers H."/>
            <person name="Friedrich A."/>
            <person name="Schacherer J."/>
        </authorList>
    </citation>
    <scope>NUCLEOTIDE SEQUENCE</scope>
    <source>
        <strain evidence="1">YJS4271</strain>
    </source>
</reference>
<reference evidence="3" key="2">
    <citation type="journal article" date="2017" name="Genome Announc.">
        <title>Genome sequences of Cyberlindnera fabianii 65, Pichia kudriavzevii 129, and Saccharomyces cerevisiae 131 isolated from fermented masau fruits in Zimbabwe.</title>
        <authorList>
            <person name="van Rijswijck I.M.H."/>
            <person name="Derks M.F.L."/>
            <person name="Abee T."/>
            <person name="de Ridder D."/>
            <person name="Smid E.J."/>
        </authorList>
    </citation>
    <scope>NUCLEOTIDE SEQUENCE [LARGE SCALE GENOMIC DNA]</scope>
    <source>
        <strain evidence="3">65</strain>
    </source>
</reference>
<dbReference type="EMBL" id="LK052899">
    <property type="protein sequence ID" value="CDR44235.1"/>
    <property type="molecule type" value="Genomic_DNA"/>
</dbReference>